<dbReference type="KEGG" id="loa:LOAG_02094"/>
<name>A0A1I7VY63_LOALO</name>
<dbReference type="InterPro" id="IPR006603">
    <property type="entry name" value="PQ-loop_rpt"/>
</dbReference>
<dbReference type="GO" id="GO:0005829">
    <property type="term" value="C:cytosol"/>
    <property type="evidence" value="ECO:0007669"/>
    <property type="project" value="GOC"/>
</dbReference>
<feature type="transmembrane region" description="Helical" evidence="8">
    <location>
        <begin position="217"/>
        <end position="239"/>
    </location>
</feature>
<dbReference type="AlphaFoldDB" id="A0A1I7VY63"/>
<evidence type="ECO:0000256" key="8">
    <source>
        <dbReference type="SAM" id="Phobius"/>
    </source>
</evidence>
<dbReference type="GeneID" id="9939482"/>
<feature type="transmembrane region" description="Helical" evidence="8">
    <location>
        <begin position="131"/>
        <end position="151"/>
    </location>
</feature>
<evidence type="ECO:0000313" key="10">
    <source>
        <dbReference type="Proteomes" id="UP000095285"/>
    </source>
</evidence>
<evidence type="ECO:0000256" key="4">
    <source>
        <dbReference type="ARBA" id="ARBA00022989"/>
    </source>
</evidence>
<dbReference type="FunFam" id="1.20.1280.290:FF:000005">
    <property type="entry name" value="PQ-loop repeat-containing protein 1"/>
    <property type="match status" value="1"/>
</dbReference>
<dbReference type="OMA" id="QMSLDIY"/>
<evidence type="ECO:0000256" key="3">
    <source>
        <dbReference type="ARBA" id="ARBA00022737"/>
    </source>
</evidence>
<keyword evidence="3" id="KW-0677">Repeat</keyword>
<accession>A0A1S0U9F1</accession>
<dbReference type="GO" id="GO:0005768">
    <property type="term" value="C:endosome"/>
    <property type="evidence" value="ECO:0007669"/>
    <property type="project" value="TreeGrafter"/>
</dbReference>
<dbReference type="PANTHER" id="PTHR14856:SF9">
    <property type="entry name" value="PQ-LOOP REPEAT-CONTAINING PROTEIN 1"/>
    <property type="match status" value="1"/>
</dbReference>
<dbReference type="STRING" id="7209.A0A1I7VY63"/>
<feature type="transmembrane region" description="Helical" evidence="8">
    <location>
        <begin position="52"/>
        <end position="74"/>
    </location>
</feature>
<dbReference type="GO" id="GO:0016020">
    <property type="term" value="C:membrane"/>
    <property type="evidence" value="ECO:0007669"/>
    <property type="project" value="UniProtKB-SubCell"/>
</dbReference>
<keyword evidence="2 8" id="KW-0812">Transmembrane</keyword>
<proteinExistence type="predicted"/>
<evidence type="ECO:0000313" key="9">
    <source>
        <dbReference type="EMBL" id="EFO26386.2"/>
    </source>
</evidence>
<dbReference type="CTD" id="9939482"/>
<feature type="transmembrane region" description="Helical" evidence="8">
    <location>
        <begin position="190"/>
        <end position="211"/>
    </location>
</feature>
<comment type="subcellular location">
    <subcellularLocation>
        <location evidence="1">Membrane</location>
        <topology evidence="1">Multi-pass membrane protein</topology>
    </subcellularLocation>
</comment>
<dbReference type="GO" id="GO:0005802">
    <property type="term" value="C:trans-Golgi network"/>
    <property type="evidence" value="ECO:0007669"/>
    <property type="project" value="TreeGrafter"/>
</dbReference>
<keyword evidence="10" id="KW-1185">Reference proteome</keyword>
<evidence type="ECO:0000256" key="7">
    <source>
        <dbReference type="ARBA" id="ARBA00043159"/>
    </source>
</evidence>
<keyword evidence="5 8" id="KW-0472">Membrane</keyword>
<dbReference type="GO" id="GO:0045332">
    <property type="term" value="P:phospholipid translocation"/>
    <property type="evidence" value="ECO:0007669"/>
    <property type="project" value="TreeGrafter"/>
</dbReference>
<dbReference type="FunCoup" id="A0A1I7VY63">
    <property type="interactions" value="1037"/>
</dbReference>
<dbReference type="Pfam" id="PF04193">
    <property type="entry name" value="PQ-loop"/>
    <property type="match status" value="2"/>
</dbReference>
<reference evidence="11" key="2">
    <citation type="submission" date="2016-11" db="UniProtKB">
        <authorList>
            <consortium name="WormBaseParasite"/>
        </authorList>
    </citation>
    <scope>IDENTIFICATION</scope>
</reference>
<reference evidence="9 10" key="1">
    <citation type="submission" date="2012-04" db="EMBL/GenBank/DDBJ databases">
        <title>The Genome Sequence of Loa loa.</title>
        <authorList>
            <consortium name="The Broad Institute Genome Sequencing Platform"/>
            <consortium name="Broad Institute Genome Sequencing Center for Infectious Disease"/>
            <person name="Nutman T.B."/>
            <person name="Fink D.L."/>
            <person name="Russ C."/>
            <person name="Young S."/>
            <person name="Zeng Q."/>
            <person name="Gargeya S."/>
            <person name="Alvarado L."/>
            <person name="Berlin A."/>
            <person name="Chapman S.B."/>
            <person name="Chen Z."/>
            <person name="Freedman E."/>
            <person name="Gellesch M."/>
            <person name="Goldberg J."/>
            <person name="Griggs A."/>
            <person name="Gujja S."/>
            <person name="Heilman E.R."/>
            <person name="Heiman D."/>
            <person name="Howarth C."/>
            <person name="Mehta T."/>
            <person name="Neiman D."/>
            <person name="Pearson M."/>
            <person name="Roberts A."/>
            <person name="Saif S."/>
            <person name="Shea T."/>
            <person name="Shenoy N."/>
            <person name="Sisk P."/>
            <person name="Stolte C."/>
            <person name="Sykes S."/>
            <person name="White J."/>
            <person name="Yandava C."/>
            <person name="Haas B."/>
            <person name="Henn M.R."/>
            <person name="Nusbaum C."/>
            <person name="Birren B."/>
        </authorList>
    </citation>
    <scope>NUCLEOTIDE SEQUENCE [LARGE SCALE GENOMIC DNA]</scope>
</reference>
<dbReference type="EMBL" id="JH712157">
    <property type="protein sequence ID" value="EFO26386.2"/>
    <property type="molecule type" value="Genomic_DNA"/>
</dbReference>
<dbReference type="OrthoDB" id="292213at2759"/>
<dbReference type="PANTHER" id="PTHR14856">
    <property type="entry name" value="PQ-LOOP REPEAT-CONTAINING PROTEIN 1-LIKE PROTEIN"/>
    <property type="match status" value="1"/>
</dbReference>
<dbReference type="InterPro" id="IPR052241">
    <property type="entry name" value="SLC66/Scramblase_ANY1"/>
</dbReference>
<feature type="transmembrane region" description="Helical" evidence="8">
    <location>
        <begin position="80"/>
        <end position="101"/>
    </location>
</feature>
<feature type="transmembrane region" description="Helical" evidence="8">
    <location>
        <begin position="17"/>
        <end position="40"/>
    </location>
</feature>
<dbReference type="Proteomes" id="UP000095285">
    <property type="component" value="Unassembled WGS sequence"/>
</dbReference>
<protein>
    <recommendedName>
        <fullName evidence="6">Solute carrier family 66 member 2</fullName>
    </recommendedName>
    <alternativeName>
        <fullName evidence="7">PQ-loop repeat-containing protein 1</fullName>
    </alternativeName>
</protein>
<dbReference type="InParanoid" id="A0A1I7VY63"/>
<dbReference type="SMART" id="SM00679">
    <property type="entry name" value="CTNS"/>
    <property type="match status" value="2"/>
</dbReference>
<organism evidence="10 11">
    <name type="scientific">Loa loa</name>
    <name type="common">Eye worm</name>
    <name type="synonym">Filaria loa</name>
    <dbReference type="NCBI Taxonomy" id="7209"/>
    <lineage>
        <taxon>Eukaryota</taxon>
        <taxon>Metazoa</taxon>
        <taxon>Ecdysozoa</taxon>
        <taxon>Nematoda</taxon>
        <taxon>Chromadorea</taxon>
        <taxon>Rhabditida</taxon>
        <taxon>Spirurina</taxon>
        <taxon>Spiruromorpha</taxon>
        <taxon>Filarioidea</taxon>
        <taxon>Onchocercidae</taxon>
        <taxon>Loa</taxon>
    </lineage>
</organism>
<evidence type="ECO:0000256" key="2">
    <source>
        <dbReference type="ARBA" id="ARBA00022692"/>
    </source>
</evidence>
<dbReference type="FunFam" id="1.20.1280.290:FF:000008">
    <property type="entry name" value="PQ-loop repeat-containing protein 1"/>
    <property type="match status" value="1"/>
</dbReference>
<gene>
    <name evidence="9 11" type="ORF">LOAG_02094</name>
</gene>
<dbReference type="WBParaSite" id="EN70_7583">
    <property type="protein sequence ID" value="EN70_7583"/>
    <property type="gene ID" value="EN70_7583"/>
</dbReference>
<dbReference type="RefSeq" id="XP_020303666.1">
    <property type="nucleotide sequence ID" value="XM_020445929.1"/>
</dbReference>
<dbReference type="eggNOG" id="KOG2913">
    <property type="taxonomic scope" value="Eukaryota"/>
</dbReference>
<keyword evidence="4 8" id="KW-1133">Transmembrane helix</keyword>
<evidence type="ECO:0000256" key="6">
    <source>
        <dbReference type="ARBA" id="ARBA00040648"/>
    </source>
</evidence>
<evidence type="ECO:0000256" key="1">
    <source>
        <dbReference type="ARBA" id="ARBA00004141"/>
    </source>
</evidence>
<sequence length="255" mass="29264">MFVIEKSGMDLVPLEKLFFISLTILTKGFIIFGGSLAYVFQYKEIYEREDASGFSLFVCLTLLIANILRIMFWFGKRFELALVAQSIVMLISMILMLEISVRTNRKHVYKTQRASAWTGQLISHFWQWNDLSSYFTLIIAFIIFSSILTYLLSRHIVYVEVLGLIALLSEACLGFPQLKQNCSRRSTSGMSINMVLVWLIGDCGKTAYFIYGSSPAQFWLCGIIQITIDLLIMLQVYCFDKRATRSRVQLPQNSD</sequence>
<dbReference type="Gene3D" id="1.20.1280.290">
    <property type="match status" value="2"/>
</dbReference>
<evidence type="ECO:0000256" key="5">
    <source>
        <dbReference type="ARBA" id="ARBA00023136"/>
    </source>
</evidence>
<accession>A0A1I7VY63</accession>
<evidence type="ECO:0000313" key="11">
    <source>
        <dbReference type="WBParaSite" id="EN70_7583"/>
    </source>
</evidence>
<feature type="transmembrane region" description="Helical" evidence="8">
    <location>
        <begin position="157"/>
        <end position="178"/>
    </location>
</feature>
<dbReference type="GO" id="GO:0042147">
    <property type="term" value="P:retrograde transport, endosome to Golgi"/>
    <property type="evidence" value="ECO:0007669"/>
    <property type="project" value="TreeGrafter"/>
</dbReference>